<evidence type="ECO:0000259" key="4">
    <source>
        <dbReference type="Pfam" id="PF22936"/>
    </source>
</evidence>
<feature type="region of interest" description="Disordered" evidence="2">
    <location>
        <begin position="1"/>
        <end position="20"/>
    </location>
</feature>
<evidence type="ECO:0000256" key="2">
    <source>
        <dbReference type="SAM" id="MobiDB-lite"/>
    </source>
</evidence>
<dbReference type="InterPro" id="IPR025724">
    <property type="entry name" value="GAG-pre-integrase_dom"/>
</dbReference>
<reference evidence="5" key="2">
    <citation type="submission" date="2022-01" db="EMBL/GenBank/DDBJ databases">
        <authorList>
            <person name="Yamashiro T."/>
            <person name="Shiraishi A."/>
            <person name="Satake H."/>
            <person name="Nakayama K."/>
        </authorList>
    </citation>
    <scope>NUCLEOTIDE SEQUENCE</scope>
</reference>
<comment type="caution">
    <text evidence="5">The sequence shown here is derived from an EMBL/GenBank/DDBJ whole genome shotgun (WGS) entry which is preliminary data.</text>
</comment>
<protein>
    <submittedName>
        <fullName evidence="5">Retrovirus-related pol polyprotein from transposon TNT 1-94</fullName>
    </submittedName>
</protein>
<dbReference type="InterPro" id="IPR039537">
    <property type="entry name" value="Retrotran_Ty1/copia-like"/>
</dbReference>
<dbReference type="PANTHER" id="PTHR42648:SF32">
    <property type="entry name" value="RIBONUCLEASE H-LIKE DOMAIN, GAG-PRE-INTEGRASE DOMAIN PROTEIN-RELATED"/>
    <property type="match status" value="1"/>
</dbReference>
<feature type="compositionally biased region" description="Basic and acidic residues" evidence="2">
    <location>
        <begin position="1"/>
        <end position="18"/>
    </location>
</feature>
<gene>
    <name evidence="5" type="ORF">Tco_0876649</name>
</gene>
<dbReference type="EMBL" id="BQNB010013600">
    <property type="protein sequence ID" value="GJT17943.1"/>
    <property type="molecule type" value="Genomic_DNA"/>
</dbReference>
<dbReference type="PANTHER" id="PTHR42648">
    <property type="entry name" value="TRANSPOSASE, PUTATIVE-RELATED"/>
    <property type="match status" value="1"/>
</dbReference>
<keyword evidence="6" id="KW-1185">Reference proteome</keyword>
<dbReference type="Pfam" id="PF22936">
    <property type="entry name" value="Pol_BBD"/>
    <property type="match status" value="1"/>
</dbReference>
<feature type="non-terminal residue" evidence="5">
    <location>
        <position position="561"/>
    </location>
</feature>
<reference evidence="5" key="1">
    <citation type="journal article" date="2022" name="Int. J. Mol. Sci.">
        <title>Draft Genome of Tanacetum Coccineum: Genomic Comparison of Closely Related Tanacetum-Family Plants.</title>
        <authorList>
            <person name="Yamashiro T."/>
            <person name="Shiraishi A."/>
            <person name="Nakayama K."/>
            <person name="Satake H."/>
        </authorList>
    </citation>
    <scope>NUCLEOTIDE SEQUENCE</scope>
</reference>
<organism evidence="5 6">
    <name type="scientific">Tanacetum coccineum</name>
    <dbReference type="NCBI Taxonomy" id="301880"/>
    <lineage>
        <taxon>Eukaryota</taxon>
        <taxon>Viridiplantae</taxon>
        <taxon>Streptophyta</taxon>
        <taxon>Embryophyta</taxon>
        <taxon>Tracheophyta</taxon>
        <taxon>Spermatophyta</taxon>
        <taxon>Magnoliopsida</taxon>
        <taxon>eudicotyledons</taxon>
        <taxon>Gunneridae</taxon>
        <taxon>Pentapetalae</taxon>
        <taxon>asterids</taxon>
        <taxon>campanulids</taxon>
        <taxon>Asterales</taxon>
        <taxon>Asteraceae</taxon>
        <taxon>Asteroideae</taxon>
        <taxon>Anthemideae</taxon>
        <taxon>Anthemidinae</taxon>
        <taxon>Tanacetum</taxon>
    </lineage>
</organism>
<evidence type="ECO:0000259" key="3">
    <source>
        <dbReference type="Pfam" id="PF13976"/>
    </source>
</evidence>
<feature type="domain" description="GAG-pre-integrase" evidence="3">
    <location>
        <begin position="446"/>
        <end position="514"/>
    </location>
</feature>
<evidence type="ECO:0000313" key="6">
    <source>
        <dbReference type="Proteomes" id="UP001151760"/>
    </source>
</evidence>
<accession>A0ABQ5BWE0</accession>
<dbReference type="InterPro" id="IPR054722">
    <property type="entry name" value="PolX-like_BBD"/>
</dbReference>
<dbReference type="Pfam" id="PF13976">
    <property type="entry name" value="gag_pre-integrs"/>
    <property type="match status" value="1"/>
</dbReference>
<evidence type="ECO:0000256" key="1">
    <source>
        <dbReference type="ARBA" id="ARBA00022670"/>
    </source>
</evidence>
<name>A0ABQ5BWE0_9ASTR</name>
<proteinExistence type="predicted"/>
<keyword evidence="1" id="KW-0645">Protease</keyword>
<sequence>MDKKDHPVNSQVRLDRKSSQGLVQTKSTILATDPEMWYVMFRTATGDCRCHAGSFDTRKALLGEYSFPSRVGHPSNKYCGSDLREISNEIKLYVQLDIVKGTLTLLSGTPVVSGDSFELLIIGQYLYSFKMVPRNRRIHKDGEMDLLQKIINGSITRKIVSKLSRIDASLKALDEGYSSKNYVRNFLRALHPKWRAKVTTIEESKDLTSLSLDELIGNLKVHEIIIKKDSEIVKAKGERKSLSLKAKKESSDEECLNFGSEDEEYAMAVRDFKKFFKKRGRCGDPNHLIEECPKSPKDKNERAFVGGSWSDSGDEDDVKANDETCLVAQASSEICLGVDLEPDEWIKECGCSKHMMGNRKLFSTYKAYNGGNAIFGSNLHSNIIGKGTISHDSLKITNVEHVDNLGFNLLSIGQICDSKYKVICFENDSKIVKDSKVIGRGIRKKDLYVMKLGTKPEDKISLATIDENSTLWHRRLGHANMRLIQSLAYKELVRNLPKLKFDQHFYDACKIGKQAHTSHKDKNIVSTTRCLELLHMDVFGPSAVQSYGGNHYTLVIVNDYS</sequence>
<evidence type="ECO:0000313" key="5">
    <source>
        <dbReference type="EMBL" id="GJT17943.1"/>
    </source>
</evidence>
<feature type="domain" description="Retrovirus-related Pol polyprotein from transposon TNT 1-94-like beta-barrel" evidence="4">
    <location>
        <begin position="345"/>
        <end position="419"/>
    </location>
</feature>
<keyword evidence="1" id="KW-0378">Hydrolase</keyword>
<dbReference type="Proteomes" id="UP001151760">
    <property type="component" value="Unassembled WGS sequence"/>
</dbReference>